<dbReference type="PANTHER" id="PTHR33777">
    <property type="entry name" value="UPF0045 PROTEIN ECM15"/>
    <property type="match status" value="1"/>
</dbReference>
<evidence type="ECO:0000313" key="3">
    <source>
        <dbReference type="EMBL" id="MBU9719980.1"/>
    </source>
</evidence>
<evidence type="ECO:0000256" key="1">
    <source>
        <dbReference type="ARBA" id="ARBA00010272"/>
    </source>
</evidence>
<dbReference type="Proteomes" id="UP000790580">
    <property type="component" value="Unassembled WGS sequence"/>
</dbReference>
<dbReference type="EMBL" id="JAHQCR010000008">
    <property type="protein sequence ID" value="MBU9719980.1"/>
    <property type="molecule type" value="Genomic_DNA"/>
</dbReference>
<organism evidence="3 4">
    <name type="scientific">Evansella alkalicola</name>
    <dbReference type="NCBI Taxonomy" id="745819"/>
    <lineage>
        <taxon>Bacteria</taxon>
        <taxon>Bacillati</taxon>
        <taxon>Bacillota</taxon>
        <taxon>Bacilli</taxon>
        <taxon>Bacillales</taxon>
        <taxon>Bacillaceae</taxon>
        <taxon>Evansella</taxon>
    </lineage>
</organism>
<gene>
    <name evidence="3" type="ORF">KS407_00820</name>
</gene>
<comment type="similarity">
    <text evidence="1">Belongs to the UPF0045 family.</text>
</comment>
<dbReference type="InterPro" id="IPR029756">
    <property type="entry name" value="MTH1187/YkoF-like"/>
</dbReference>
<proteinExistence type="inferred from homology"/>
<dbReference type="RefSeq" id="WP_088077187.1">
    <property type="nucleotide sequence ID" value="NZ_JAHQCR010000008.1"/>
</dbReference>
<reference evidence="3 4" key="1">
    <citation type="submission" date="2021-06" db="EMBL/GenBank/DDBJ databases">
        <title>Bacillus sp. RD4P76, an endophyte from a halophyte.</title>
        <authorList>
            <person name="Sun J.-Q."/>
        </authorList>
    </citation>
    <scope>NUCLEOTIDE SEQUENCE [LARGE SCALE GENOMIC DNA]</scope>
    <source>
        <strain evidence="3 4">JCM 17098</strain>
    </source>
</reference>
<accession>A0ABS6JNH6</accession>
<dbReference type="Pfam" id="PF01910">
    <property type="entry name" value="Thiamine_BP"/>
    <property type="match status" value="1"/>
</dbReference>
<dbReference type="SUPFAM" id="SSF89957">
    <property type="entry name" value="MTH1187/YkoF-like"/>
    <property type="match status" value="1"/>
</dbReference>
<comment type="caution">
    <text evidence="3">The sequence shown here is derived from an EMBL/GenBank/DDBJ whole genome shotgun (WGS) entry which is preliminary data.</text>
</comment>
<dbReference type="Gene3D" id="3.30.70.930">
    <property type="match status" value="1"/>
</dbReference>
<dbReference type="InterPro" id="IPR002767">
    <property type="entry name" value="Thiamine_BP"/>
</dbReference>
<protein>
    <submittedName>
        <fullName evidence="3">Thiamine-binding protein</fullName>
    </submittedName>
</protein>
<evidence type="ECO:0000259" key="2">
    <source>
        <dbReference type="Pfam" id="PF01910"/>
    </source>
</evidence>
<dbReference type="InterPro" id="IPR051614">
    <property type="entry name" value="UPF0045_domain"/>
</dbReference>
<feature type="domain" description="Thiamine-binding protein" evidence="2">
    <location>
        <begin position="7"/>
        <end position="88"/>
    </location>
</feature>
<evidence type="ECO:0000313" key="4">
    <source>
        <dbReference type="Proteomes" id="UP000790580"/>
    </source>
</evidence>
<dbReference type="PANTHER" id="PTHR33777:SF1">
    <property type="entry name" value="UPF0045 PROTEIN ECM15"/>
    <property type="match status" value="1"/>
</dbReference>
<sequence length="92" mass="10068">MSTVMAGVQVLPNGKDMNTNGMLTKLIEDIKESNVNYNVGPMETVIEGDMQEVMELIIKLQGKAVNLGAEEVITNVKFHYCPKGVNIGEKTL</sequence>
<name>A0ABS6JNH6_9BACI</name>
<keyword evidence="4" id="KW-1185">Reference proteome</keyword>